<sequence length="89" mass="9906">VARLRANINRVRFVESKASEVLAQVLQLEYKNLNNIARLNPATKALTEAFAKVDKQSNIVIISHRNHDAEALAFNTFSFARKGNAVISV</sequence>
<organism evidence="1">
    <name type="scientific">marine sediment metagenome</name>
    <dbReference type="NCBI Taxonomy" id="412755"/>
    <lineage>
        <taxon>unclassified sequences</taxon>
        <taxon>metagenomes</taxon>
        <taxon>ecological metagenomes</taxon>
    </lineage>
</organism>
<dbReference type="EMBL" id="BARW01029531">
    <property type="protein sequence ID" value="GAJ10483.1"/>
    <property type="molecule type" value="Genomic_DNA"/>
</dbReference>
<proteinExistence type="predicted"/>
<protein>
    <submittedName>
        <fullName evidence="1">Uncharacterized protein</fullName>
    </submittedName>
</protein>
<dbReference type="AlphaFoldDB" id="X1TYW0"/>
<comment type="caution">
    <text evidence="1">The sequence shown here is derived from an EMBL/GenBank/DDBJ whole genome shotgun (WGS) entry which is preliminary data.</text>
</comment>
<evidence type="ECO:0000313" key="1">
    <source>
        <dbReference type="EMBL" id="GAJ10483.1"/>
    </source>
</evidence>
<accession>X1TYW0</accession>
<gene>
    <name evidence="1" type="ORF">S12H4_47432</name>
</gene>
<reference evidence="1" key="1">
    <citation type="journal article" date="2014" name="Front. Microbiol.">
        <title>High frequency of phylogenetically diverse reductive dehalogenase-homologous genes in deep subseafloor sedimentary metagenomes.</title>
        <authorList>
            <person name="Kawai M."/>
            <person name="Futagami T."/>
            <person name="Toyoda A."/>
            <person name="Takaki Y."/>
            <person name="Nishi S."/>
            <person name="Hori S."/>
            <person name="Arai W."/>
            <person name="Tsubouchi T."/>
            <person name="Morono Y."/>
            <person name="Uchiyama I."/>
            <person name="Ito T."/>
            <person name="Fujiyama A."/>
            <person name="Inagaki F."/>
            <person name="Takami H."/>
        </authorList>
    </citation>
    <scope>NUCLEOTIDE SEQUENCE</scope>
    <source>
        <strain evidence="1">Expedition CK06-06</strain>
    </source>
</reference>
<name>X1TYW0_9ZZZZ</name>
<feature type="non-terminal residue" evidence="1">
    <location>
        <position position="1"/>
    </location>
</feature>